<keyword evidence="4" id="KW-1185">Reference proteome</keyword>
<feature type="domain" description="SMP-30/Gluconolactonase/LRE-like region" evidence="2">
    <location>
        <begin position="40"/>
        <end position="272"/>
    </location>
</feature>
<dbReference type="InterPro" id="IPR051262">
    <property type="entry name" value="SMP-30/CGR1_Lactonase"/>
</dbReference>
<keyword evidence="1" id="KW-0732">Signal</keyword>
<organism evidence="3 4">
    <name type="scientific">Lutimonas vermicola</name>
    <dbReference type="NCBI Taxonomy" id="414288"/>
    <lineage>
        <taxon>Bacteria</taxon>
        <taxon>Pseudomonadati</taxon>
        <taxon>Bacteroidota</taxon>
        <taxon>Flavobacteriia</taxon>
        <taxon>Flavobacteriales</taxon>
        <taxon>Flavobacteriaceae</taxon>
        <taxon>Lutimonas</taxon>
    </lineage>
</organism>
<comment type="caution">
    <text evidence="3">The sequence shown here is derived from an EMBL/GenBank/DDBJ whole genome shotgun (WGS) entry which is preliminary data.</text>
</comment>
<feature type="chain" id="PRO_5045609931" evidence="1">
    <location>
        <begin position="22"/>
        <end position="291"/>
    </location>
</feature>
<dbReference type="PRINTS" id="PR01790">
    <property type="entry name" value="SMP30FAMILY"/>
</dbReference>
<name>A0ABU9KYP7_9FLAO</name>
<sequence>MYKIKITLLFTGIICLMVSCSTSDKSTDFTAENLFTQGIEGPAVDSEGNLYAVNFEHEGTIGIVDMQGKASLYLTLPNGSVGNGIRFDRDDTMYIADYVNHNVLFVAPGSKEVNVYAHHPELNQPNDLAIAPDGTLYASDPNWKESSGKLWKVTGEGFELLEDMMGTTNGIEVSPDGKKLYVNESVQRKIWVYDIDKQGALHQKKQFYAFKDYGMDGMRCDNKGNLYVCRYDAGEVVVLNPEAEIIRVITLKGKKPTNIAFGGKDGKQCFVTLQDRGCFETFMAEFPGREF</sequence>
<dbReference type="EMBL" id="JBCDNA010000001">
    <property type="protein sequence ID" value="MEL4455316.1"/>
    <property type="molecule type" value="Genomic_DNA"/>
</dbReference>
<dbReference type="Proteomes" id="UP001474120">
    <property type="component" value="Unassembled WGS sequence"/>
</dbReference>
<reference evidence="3 4" key="1">
    <citation type="submission" date="2024-04" db="EMBL/GenBank/DDBJ databases">
        <title>whole genome sequencing of Lutimonas vermicola strain IMCC1616.</title>
        <authorList>
            <person name="Bae S.S."/>
        </authorList>
    </citation>
    <scope>NUCLEOTIDE SEQUENCE [LARGE SCALE GENOMIC DNA]</scope>
    <source>
        <strain evidence="3 4">IMCC1616</strain>
    </source>
</reference>
<dbReference type="InterPro" id="IPR013658">
    <property type="entry name" value="SGL"/>
</dbReference>
<dbReference type="PANTHER" id="PTHR47572:SF5">
    <property type="entry name" value="BLR2277 PROTEIN"/>
    <property type="match status" value="1"/>
</dbReference>
<dbReference type="SUPFAM" id="SSF63829">
    <property type="entry name" value="Calcium-dependent phosphotriesterase"/>
    <property type="match status" value="1"/>
</dbReference>
<protein>
    <submittedName>
        <fullName evidence="3">SMP-30/gluconolactonase/LRE family protein</fullName>
    </submittedName>
</protein>
<feature type="signal peptide" evidence="1">
    <location>
        <begin position="1"/>
        <end position="21"/>
    </location>
</feature>
<gene>
    <name evidence="3" type="ORF">AABB81_05375</name>
</gene>
<evidence type="ECO:0000256" key="1">
    <source>
        <dbReference type="SAM" id="SignalP"/>
    </source>
</evidence>
<proteinExistence type="predicted"/>
<dbReference type="PROSITE" id="PS51257">
    <property type="entry name" value="PROKAR_LIPOPROTEIN"/>
    <property type="match status" value="1"/>
</dbReference>
<dbReference type="InterPro" id="IPR005511">
    <property type="entry name" value="SMP-30"/>
</dbReference>
<accession>A0ABU9KYP7</accession>
<dbReference type="Pfam" id="PF08450">
    <property type="entry name" value="SGL"/>
    <property type="match status" value="1"/>
</dbReference>
<evidence type="ECO:0000259" key="2">
    <source>
        <dbReference type="Pfam" id="PF08450"/>
    </source>
</evidence>
<dbReference type="PANTHER" id="PTHR47572">
    <property type="entry name" value="LIPOPROTEIN-RELATED"/>
    <property type="match status" value="1"/>
</dbReference>
<dbReference type="InterPro" id="IPR011042">
    <property type="entry name" value="6-blade_b-propeller_TolB-like"/>
</dbReference>
<dbReference type="Gene3D" id="2.120.10.30">
    <property type="entry name" value="TolB, C-terminal domain"/>
    <property type="match status" value="1"/>
</dbReference>
<evidence type="ECO:0000313" key="4">
    <source>
        <dbReference type="Proteomes" id="UP001474120"/>
    </source>
</evidence>
<evidence type="ECO:0000313" key="3">
    <source>
        <dbReference type="EMBL" id="MEL4455316.1"/>
    </source>
</evidence>
<dbReference type="RefSeq" id="WP_342159131.1">
    <property type="nucleotide sequence ID" value="NZ_JBCDNA010000001.1"/>
</dbReference>